<name>A0A4C1UN42_EUMVA</name>
<organism evidence="1 2">
    <name type="scientific">Eumeta variegata</name>
    <name type="common">Bagworm moth</name>
    <name type="synonym">Eumeta japonica</name>
    <dbReference type="NCBI Taxonomy" id="151549"/>
    <lineage>
        <taxon>Eukaryota</taxon>
        <taxon>Metazoa</taxon>
        <taxon>Ecdysozoa</taxon>
        <taxon>Arthropoda</taxon>
        <taxon>Hexapoda</taxon>
        <taxon>Insecta</taxon>
        <taxon>Pterygota</taxon>
        <taxon>Neoptera</taxon>
        <taxon>Endopterygota</taxon>
        <taxon>Lepidoptera</taxon>
        <taxon>Glossata</taxon>
        <taxon>Ditrysia</taxon>
        <taxon>Tineoidea</taxon>
        <taxon>Psychidae</taxon>
        <taxon>Oiketicinae</taxon>
        <taxon>Eumeta</taxon>
    </lineage>
</organism>
<evidence type="ECO:0000313" key="2">
    <source>
        <dbReference type="Proteomes" id="UP000299102"/>
    </source>
</evidence>
<dbReference type="EMBL" id="BGZK01000192">
    <property type="protein sequence ID" value="GBP27304.1"/>
    <property type="molecule type" value="Genomic_DNA"/>
</dbReference>
<evidence type="ECO:0000313" key="1">
    <source>
        <dbReference type="EMBL" id="GBP27304.1"/>
    </source>
</evidence>
<keyword evidence="2" id="KW-1185">Reference proteome</keyword>
<dbReference type="AlphaFoldDB" id="A0A4C1UN42"/>
<proteinExistence type="predicted"/>
<comment type="caution">
    <text evidence="1">The sequence shown here is derived from an EMBL/GenBank/DDBJ whole genome shotgun (WGS) entry which is preliminary data.</text>
</comment>
<accession>A0A4C1UN42</accession>
<dbReference type="Proteomes" id="UP000299102">
    <property type="component" value="Unassembled WGS sequence"/>
</dbReference>
<gene>
    <name evidence="1" type="ORF">EVAR_18775_1</name>
</gene>
<protein>
    <submittedName>
        <fullName evidence="1">Uncharacterized protein</fullName>
    </submittedName>
</protein>
<reference evidence="1 2" key="1">
    <citation type="journal article" date="2019" name="Commun. Biol.">
        <title>The bagworm genome reveals a unique fibroin gene that provides high tensile strength.</title>
        <authorList>
            <person name="Kono N."/>
            <person name="Nakamura H."/>
            <person name="Ohtoshi R."/>
            <person name="Tomita M."/>
            <person name="Numata K."/>
            <person name="Arakawa K."/>
        </authorList>
    </citation>
    <scope>NUCLEOTIDE SEQUENCE [LARGE SCALE GENOMIC DNA]</scope>
</reference>
<sequence>MRACVRACVRECVSACVPACVSFRLQLRTREHRMSSFTRRGDNSAAAALASTPISFRFNSGSDAVLDFDPGPAF</sequence>